<dbReference type="InterPro" id="IPR047111">
    <property type="entry name" value="YbaP-like"/>
</dbReference>
<gene>
    <name evidence="2" type="ORF">KFK14_07950</name>
</gene>
<name>A0A975K9J9_9SPHN</name>
<feature type="signal peptide" evidence="1">
    <location>
        <begin position="1"/>
        <end position="22"/>
    </location>
</feature>
<dbReference type="Proteomes" id="UP000681425">
    <property type="component" value="Chromosome"/>
</dbReference>
<dbReference type="Pfam" id="PF01963">
    <property type="entry name" value="TraB_PrgY_gumN"/>
    <property type="match status" value="1"/>
</dbReference>
<keyword evidence="1" id="KW-0732">Signal</keyword>
<sequence>MTRLFSLFAGIALLLAPFPALAKAPESASPALWVVKDADTTIYLFGSVHVLKPGTLWFDDEVKAAFDASDELVLEMVEPPAPEMAKVMGELGMATDGKPLSEKLDATARAKYLAAMADAGIPWQGFERFQPWMPGVMLSVMPLVKGGYLAEEGVEKILSAAAATAGKPVIGLETASEQLGYFAGLPEAQQIAFLNETVNGLPKADAEFANLIKAWKAGKPDSLGRQMNRSLEATPELAQVLLFGRNAKWADWIANRLEKPGTLFIAVGAGHLAGPRSVIADLSDRKIAVKRVTARDFKQK</sequence>
<dbReference type="EMBL" id="CP073910">
    <property type="protein sequence ID" value="QUT07326.1"/>
    <property type="molecule type" value="Genomic_DNA"/>
</dbReference>
<dbReference type="PANTHER" id="PTHR40590:SF1">
    <property type="entry name" value="CYTOPLASMIC PROTEIN"/>
    <property type="match status" value="1"/>
</dbReference>
<feature type="chain" id="PRO_5037054106" evidence="1">
    <location>
        <begin position="23"/>
        <end position="300"/>
    </location>
</feature>
<accession>A0A975K9J9</accession>
<evidence type="ECO:0000313" key="3">
    <source>
        <dbReference type="Proteomes" id="UP000681425"/>
    </source>
</evidence>
<dbReference type="CDD" id="cd14789">
    <property type="entry name" value="Tiki"/>
    <property type="match status" value="1"/>
</dbReference>
<dbReference type="PANTHER" id="PTHR40590">
    <property type="entry name" value="CYTOPLASMIC PROTEIN-RELATED"/>
    <property type="match status" value="1"/>
</dbReference>
<evidence type="ECO:0000256" key="1">
    <source>
        <dbReference type="SAM" id="SignalP"/>
    </source>
</evidence>
<dbReference type="AlphaFoldDB" id="A0A975K9J9"/>
<proteinExistence type="predicted"/>
<dbReference type="InterPro" id="IPR002816">
    <property type="entry name" value="TraB/PrgY/GumN_fam"/>
</dbReference>
<dbReference type="RefSeq" id="WP_212610492.1">
    <property type="nucleotide sequence ID" value="NZ_CP073910.1"/>
</dbReference>
<evidence type="ECO:0000313" key="2">
    <source>
        <dbReference type="EMBL" id="QUT07326.1"/>
    </source>
</evidence>
<reference evidence="2" key="1">
    <citation type="submission" date="2021-04" db="EMBL/GenBank/DDBJ databases">
        <title>Isolation of p-tert-butylphenol degrading bacteria Sphingobium phenoxybenzoativorans Tas13 from active sludge.</title>
        <authorList>
            <person name="Li Y."/>
        </authorList>
    </citation>
    <scope>NUCLEOTIDE SEQUENCE</scope>
    <source>
        <strain evidence="2">Tas13</strain>
    </source>
</reference>
<keyword evidence="3" id="KW-1185">Reference proteome</keyword>
<protein>
    <submittedName>
        <fullName evidence="2">TraB/GumN family protein</fullName>
    </submittedName>
</protein>
<organism evidence="2 3">
    <name type="scientific">Sphingobium phenoxybenzoativorans</name>
    <dbReference type="NCBI Taxonomy" id="1592790"/>
    <lineage>
        <taxon>Bacteria</taxon>
        <taxon>Pseudomonadati</taxon>
        <taxon>Pseudomonadota</taxon>
        <taxon>Alphaproteobacteria</taxon>
        <taxon>Sphingomonadales</taxon>
        <taxon>Sphingomonadaceae</taxon>
        <taxon>Sphingobium</taxon>
    </lineage>
</organism>
<dbReference type="KEGG" id="spph:KFK14_07950"/>